<sequence>MALSPLAALSLPLVSDPAWQQSFATFGQRLRDALTSHRAEELVRQLDERVTYMDWTYGATGVDLSAVWDAELWVRFKEAVAQNEPAIFWNKLLDRVQYKENLPQAGLVGDMRISYAKFLQLLRDQRIKRLVLYGDGRTAVVEVPHPWSASVLGHPSTHPFYEDNSHTRVSLLRPNPAAPEDVT</sequence>
<dbReference type="Proteomes" id="UP000075714">
    <property type="component" value="Unassembled WGS sequence"/>
</dbReference>
<dbReference type="OrthoDB" id="1877876at2759"/>
<comment type="caution">
    <text evidence="1">The sequence shown here is derived from an EMBL/GenBank/DDBJ whole genome shotgun (WGS) entry which is preliminary data.</text>
</comment>
<evidence type="ECO:0000313" key="2">
    <source>
        <dbReference type="Proteomes" id="UP000075714"/>
    </source>
</evidence>
<reference evidence="2" key="1">
    <citation type="journal article" date="2016" name="Nat. Commun.">
        <title>The Gonium pectorale genome demonstrates co-option of cell cycle regulation during the evolution of multicellularity.</title>
        <authorList>
            <person name="Hanschen E.R."/>
            <person name="Marriage T.N."/>
            <person name="Ferris P.J."/>
            <person name="Hamaji T."/>
            <person name="Toyoda A."/>
            <person name="Fujiyama A."/>
            <person name="Neme R."/>
            <person name="Noguchi H."/>
            <person name="Minakuchi Y."/>
            <person name="Suzuki M."/>
            <person name="Kawai-Toyooka H."/>
            <person name="Smith D.R."/>
            <person name="Sparks H."/>
            <person name="Anderson J."/>
            <person name="Bakaric R."/>
            <person name="Luria V."/>
            <person name="Karger A."/>
            <person name="Kirschner M.W."/>
            <person name="Durand P.M."/>
            <person name="Michod R.E."/>
            <person name="Nozaki H."/>
            <person name="Olson B.J."/>
        </authorList>
    </citation>
    <scope>NUCLEOTIDE SEQUENCE [LARGE SCALE GENOMIC DNA]</scope>
    <source>
        <strain evidence="2">NIES-2863</strain>
    </source>
</reference>
<protein>
    <submittedName>
        <fullName evidence="1">Uncharacterized protein</fullName>
    </submittedName>
</protein>
<keyword evidence="2" id="KW-1185">Reference proteome</keyword>
<proteinExistence type="predicted"/>
<dbReference type="STRING" id="33097.A0A150FTU6"/>
<dbReference type="AlphaFoldDB" id="A0A150FTU6"/>
<dbReference type="EMBL" id="LSYV01000896">
    <property type="protein sequence ID" value="KXZ41051.1"/>
    <property type="molecule type" value="Genomic_DNA"/>
</dbReference>
<evidence type="ECO:0000313" key="1">
    <source>
        <dbReference type="EMBL" id="KXZ41051.1"/>
    </source>
</evidence>
<organism evidence="1 2">
    <name type="scientific">Gonium pectorale</name>
    <name type="common">Green alga</name>
    <dbReference type="NCBI Taxonomy" id="33097"/>
    <lineage>
        <taxon>Eukaryota</taxon>
        <taxon>Viridiplantae</taxon>
        <taxon>Chlorophyta</taxon>
        <taxon>core chlorophytes</taxon>
        <taxon>Chlorophyceae</taxon>
        <taxon>CS clade</taxon>
        <taxon>Chlamydomonadales</taxon>
        <taxon>Volvocaceae</taxon>
        <taxon>Gonium</taxon>
    </lineage>
</organism>
<gene>
    <name evidence="1" type="ORF">GPECTOR_900g153</name>
</gene>
<name>A0A150FTU6_GONPE</name>
<accession>A0A150FTU6</accession>